<proteinExistence type="predicted"/>
<evidence type="ECO:0000313" key="1">
    <source>
        <dbReference type="EMBL" id="CEK99607.1"/>
    </source>
</evidence>
<accession>A0A0B7C348</accession>
<dbReference type="EMBL" id="HACG01052736">
    <property type="protein sequence ID" value="CEK99607.1"/>
    <property type="molecule type" value="Transcribed_RNA"/>
</dbReference>
<feature type="non-terminal residue" evidence="1">
    <location>
        <position position="66"/>
    </location>
</feature>
<protein>
    <submittedName>
        <fullName evidence="1">Uncharacterized protein</fullName>
    </submittedName>
</protein>
<reference evidence="1" key="1">
    <citation type="submission" date="2014-12" db="EMBL/GenBank/DDBJ databases">
        <title>Insight into the proteome of Arion vulgaris.</title>
        <authorList>
            <person name="Aradska J."/>
            <person name="Bulat T."/>
            <person name="Smidak R."/>
            <person name="Sarate P."/>
            <person name="Gangsoo J."/>
            <person name="Sialana F."/>
            <person name="Bilban M."/>
            <person name="Lubec G."/>
        </authorList>
    </citation>
    <scope>NUCLEOTIDE SEQUENCE</scope>
    <source>
        <tissue evidence="1">Skin</tissue>
    </source>
</reference>
<dbReference type="AlphaFoldDB" id="A0A0B7C348"/>
<organism evidence="1">
    <name type="scientific">Arion vulgaris</name>
    <dbReference type="NCBI Taxonomy" id="1028688"/>
    <lineage>
        <taxon>Eukaryota</taxon>
        <taxon>Metazoa</taxon>
        <taxon>Spiralia</taxon>
        <taxon>Lophotrochozoa</taxon>
        <taxon>Mollusca</taxon>
        <taxon>Gastropoda</taxon>
        <taxon>Heterobranchia</taxon>
        <taxon>Euthyneura</taxon>
        <taxon>Panpulmonata</taxon>
        <taxon>Eupulmonata</taxon>
        <taxon>Stylommatophora</taxon>
        <taxon>Helicina</taxon>
        <taxon>Arionoidea</taxon>
        <taxon>Arionidae</taxon>
        <taxon>Arion</taxon>
    </lineage>
</organism>
<sequence length="66" mass="7724">MNIKMASKTNVQEIPFWDPQFQIPRRPLVPDRVYHFNVIYNHADCPVTCTEDSHLALRVTTALVER</sequence>
<name>A0A0B7C348_9EUPU</name>
<gene>
    <name evidence="1" type="primary">ORF221684</name>
</gene>